<gene>
    <name evidence="6" type="ordered locus">Rvan_2769</name>
</gene>
<name>E3I853_RHOVT</name>
<dbReference type="eggNOG" id="COG0582">
    <property type="taxonomic scope" value="Bacteria"/>
</dbReference>
<dbReference type="Proteomes" id="UP000001399">
    <property type="component" value="Chromosome"/>
</dbReference>
<dbReference type="EMBL" id="CP002292">
    <property type="protein sequence ID" value="ADP71979.1"/>
    <property type="molecule type" value="Genomic_DNA"/>
</dbReference>
<dbReference type="InterPro" id="IPR013762">
    <property type="entry name" value="Integrase-like_cat_sf"/>
</dbReference>
<evidence type="ECO:0000256" key="2">
    <source>
        <dbReference type="ARBA" id="ARBA00022908"/>
    </source>
</evidence>
<keyword evidence="7" id="KW-1185">Reference proteome</keyword>
<dbReference type="PANTHER" id="PTHR30349:SF64">
    <property type="entry name" value="PROPHAGE INTEGRASE INTD-RELATED"/>
    <property type="match status" value="1"/>
</dbReference>
<dbReference type="InterPro" id="IPR002104">
    <property type="entry name" value="Integrase_catalytic"/>
</dbReference>
<reference evidence="7" key="1">
    <citation type="journal article" date="2011" name="J. Bacteriol.">
        <title>Genome sequences of eight morphologically diverse alphaproteobacteria.</title>
        <authorList>
            <consortium name="US DOE Joint Genome Institute"/>
            <person name="Brown P.J."/>
            <person name="Kysela D.T."/>
            <person name="Buechlein A."/>
            <person name="Hemmerich C."/>
            <person name="Brun Y.V."/>
        </authorList>
    </citation>
    <scope>NUCLEOTIDE SEQUENCE [LARGE SCALE GENOMIC DNA]</scope>
    <source>
        <strain evidence="7">ATCC 17100 / ATH 3.1.1 / DSM 162 / LMG 4299</strain>
    </source>
</reference>
<dbReference type="KEGG" id="rva:Rvan_2769"/>
<dbReference type="Gene3D" id="1.10.150.130">
    <property type="match status" value="1"/>
</dbReference>
<dbReference type="PANTHER" id="PTHR30349">
    <property type="entry name" value="PHAGE INTEGRASE-RELATED"/>
    <property type="match status" value="1"/>
</dbReference>
<evidence type="ECO:0000259" key="5">
    <source>
        <dbReference type="PROSITE" id="PS51898"/>
    </source>
</evidence>
<evidence type="ECO:0000256" key="1">
    <source>
        <dbReference type="ARBA" id="ARBA00008857"/>
    </source>
</evidence>
<evidence type="ECO:0000256" key="4">
    <source>
        <dbReference type="ARBA" id="ARBA00023172"/>
    </source>
</evidence>
<dbReference type="SUPFAM" id="SSF56349">
    <property type="entry name" value="DNA breaking-rejoining enzymes"/>
    <property type="match status" value="1"/>
</dbReference>
<dbReference type="GO" id="GO:0003677">
    <property type="term" value="F:DNA binding"/>
    <property type="evidence" value="ECO:0007669"/>
    <property type="project" value="UniProtKB-KW"/>
</dbReference>
<dbReference type="InterPro" id="IPR010998">
    <property type="entry name" value="Integrase_recombinase_N"/>
</dbReference>
<dbReference type="RefSeq" id="WP_013420354.1">
    <property type="nucleotide sequence ID" value="NC_014664.1"/>
</dbReference>
<dbReference type="Pfam" id="PF00589">
    <property type="entry name" value="Phage_integrase"/>
    <property type="match status" value="1"/>
</dbReference>
<dbReference type="STRING" id="648757.Rvan_2769"/>
<comment type="similarity">
    <text evidence="1">Belongs to the 'phage' integrase family.</text>
</comment>
<dbReference type="InterPro" id="IPR011010">
    <property type="entry name" value="DNA_brk_join_enz"/>
</dbReference>
<evidence type="ECO:0000313" key="6">
    <source>
        <dbReference type="EMBL" id="ADP71979.1"/>
    </source>
</evidence>
<dbReference type="Gene3D" id="1.10.443.10">
    <property type="entry name" value="Intergrase catalytic core"/>
    <property type="match status" value="1"/>
</dbReference>
<dbReference type="InterPro" id="IPR050090">
    <property type="entry name" value="Tyrosine_recombinase_XerCD"/>
</dbReference>
<proteinExistence type="inferred from homology"/>
<dbReference type="GO" id="GO:0015074">
    <property type="term" value="P:DNA integration"/>
    <property type="evidence" value="ECO:0007669"/>
    <property type="project" value="UniProtKB-KW"/>
</dbReference>
<evidence type="ECO:0000256" key="3">
    <source>
        <dbReference type="ARBA" id="ARBA00023125"/>
    </source>
</evidence>
<organism evidence="6 7">
    <name type="scientific">Rhodomicrobium vannielii (strain ATCC 17100 / DSM 162 / LMG 4299 / NCIMB 10020 / ATH 3.1.1)</name>
    <dbReference type="NCBI Taxonomy" id="648757"/>
    <lineage>
        <taxon>Bacteria</taxon>
        <taxon>Pseudomonadati</taxon>
        <taxon>Pseudomonadota</taxon>
        <taxon>Alphaproteobacteria</taxon>
        <taxon>Hyphomicrobiales</taxon>
        <taxon>Hyphomicrobiaceae</taxon>
        <taxon>Rhodomicrobium</taxon>
    </lineage>
</organism>
<keyword evidence="3" id="KW-0238">DNA-binding</keyword>
<feature type="domain" description="Tyr recombinase" evidence="5">
    <location>
        <begin position="171"/>
        <end position="340"/>
    </location>
</feature>
<dbReference type="OrthoDB" id="7873969at2"/>
<dbReference type="HOGENOM" id="CLU_056713_2_0_5"/>
<accession>E3I853</accession>
<evidence type="ECO:0000313" key="7">
    <source>
        <dbReference type="Proteomes" id="UP000001399"/>
    </source>
</evidence>
<dbReference type="PROSITE" id="PS51898">
    <property type="entry name" value="TYR_RECOMBINASE"/>
    <property type="match status" value="1"/>
</dbReference>
<keyword evidence="2" id="KW-0229">DNA integration</keyword>
<keyword evidence="4" id="KW-0233">DNA recombination</keyword>
<sequence>MRNPLKSKAPPYCHWKTNGRNFGCWYFERPGYPRVRVPGLPWTPEFMAVYEKATKAKPAEIGASRTVPRSLGAVIVAYYSSAAWRGLASSTKRTYGGVIEALREAHGGMPIAGLKREHIKKLIEKKALEGGACAANRLLSVLGILLDVALDAGLIETNPARTVKKLKHRAIGFHTWTEDEVAAFRAHWAIETRQRLAFELLLCTAQRSSDVRQMRTAQIAGGCVALSQQKTHAPLRIPLLPELQAALAAAPVIGAETALVTQYGRAFTEKGFGLFIKKACVAAGLTHCSAHGLRKAAARRLAEAGCTVHQIAAITGHATLREIERYTKEASQLRLAEAAFATLRGTSDERKV</sequence>
<dbReference type="GO" id="GO:0006310">
    <property type="term" value="P:DNA recombination"/>
    <property type="evidence" value="ECO:0007669"/>
    <property type="project" value="UniProtKB-KW"/>
</dbReference>
<dbReference type="AlphaFoldDB" id="E3I853"/>
<protein>
    <submittedName>
        <fullName evidence="6">Integrase family protein</fullName>
    </submittedName>
</protein>